<proteinExistence type="predicted"/>
<evidence type="ECO:0000313" key="1">
    <source>
        <dbReference type="EMBL" id="SDG71280.1"/>
    </source>
</evidence>
<dbReference type="OrthoDB" id="965540at2"/>
<dbReference type="STRING" id="659014.SAMN04487996_12245"/>
<reference evidence="2" key="1">
    <citation type="submission" date="2016-10" db="EMBL/GenBank/DDBJ databases">
        <authorList>
            <person name="Varghese N."/>
            <person name="Submissions S."/>
        </authorList>
    </citation>
    <scope>NUCLEOTIDE SEQUENCE [LARGE SCALE GENOMIC DNA]</scope>
    <source>
        <strain evidence="2">DSM 25329</strain>
    </source>
</reference>
<gene>
    <name evidence="1" type="ORF">SAMN04487996_12245</name>
</gene>
<name>A0A1G7WJA6_9BACT</name>
<dbReference type="AlphaFoldDB" id="A0A1G7WJA6"/>
<accession>A0A1G7WJA6</accession>
<sequence>MKETIKLGRELGRKHFAAIAAKGERWKKRNVPGWIRQSMFVPYYVVERDNKQELHIIHPPLRSGDKVHFIVYARSEIEEEGTQIRNC</sequence>
<dbReference type="EMBL" id="FNAN01000022">
    <property type="protein sequence ID" value="SDG71280.1"/>
    <property type="molecule type" value="Genomic_DNA"/>
</dbReference>
<organism evidence="1 2">
    <name type="scientific">Dyadobacter soli</name>
    <dbReference type="NCBI Taxonomy" id="659014"/>
    <lineage>
        <taxon>Bacteria</taxon>
        <taxon>Pseudomonadati</taxon>
        <taxon>Bacteroidota</taxon>
        <taxon>Cytophagia</taxon>
        <taxon>Cytophagales</taxon>
        <taxon>Spirosomataceae</taxon>
        <taxon>Dyadobacter</taxon>
    </lineage>
</organism>
<protein>
    <submittedName>
        <fullName evidence="1">Uncharacterized protein</fullName>
    </submittedName>
</protein>
<keyword evidence="2" id="KW-1185">Reference proteome</keyword>
<evidence type="ECO:0000313" key="2">
    <source>
        <dbReference type="Proteomes" id="UP000198748"/>
    </source>
</evidence>
<dbReference type="RefSeq" id="WP_143016958.1">
    <property type="nucleotide sequence ID" value="NZ_FNAN01000022.1"/>
</dbReference>
<dbReference type="Proteomes" id="UP000198748">
    <property type="component" value="Unassembled WGS sequence"/>
</dbReference>